<keyword evidence="1" id="KW-0805">Transcription regulation</keyword>
<evidence type="ECO:0000256" key="3">
    <source>
        <dbReference type="ARBA" id="ARBA00023163"/>
    </source>
</evidence>
<organism evidence="6 7">
    <name type="scientific">Nonomuraea jabiensis</name>
    <dbReference type="NCBI Taxonomy" id="882448"/>
    <lineage>
        <taxon>Bacteria</taxon>
        <taxon>Bacillati</taxon>
        <taxon>Actinomycetota</taxon>
        <taxon>Actinomycetes</taxon>
        <taxon>Streptosporangiales</taxon>
        <taxon>Streptosporangiaceae</taxon>
        <taxon>Nonomuraea</taxon>
    </lineage>
</organism>
<dbReference type="PANTHER" id="PTHR30146">
    <property type="entry name" value="LACI-RELATED TRANSCRIPTIONAL REPRESSOR"/>
    <property type="match status" value="1"/>
</dbReference>
<dbReference type="CDD" id="cd06296">
    <property type="entry name" value="PBP1_CatR-like"/>
    <property type="match status" value="1"/>
</dbReference>
<keyword evidence="2 6" id="KW-0238">DNA-binding</keyword>
<dbReference type="CDD" id="cd01392">
    <property type="entry name" value="HTH_LacI"/>
    <property type="match status" value="1"/>
</dbReference>
<evidence type="ECO:0000259" key="4">
    <source>
        <dbReference type="PROSITE" id="PS50932"/>
    </source>
</evidence>
<dbReference type="InterPro" id="IPR001387">
    <property type="entry name" value="Cro/C1-type_HTH"/>
</dbReference>
<gene>
    <name evidence="6" type="ORF">HD596_003071</name>
</gene>
<accession>A0A7W9G315</accession>
<dbReference type="SMART" id="SM00354">
    <property type="entry name" value="HTH_LACI"/>
    <property type="match status" value="1"/>
</dbReference>
<protein>
    <submittedName>
        <fullName evidence="6">DNA-binding LacI/PurR family transcriptional regulator</fullName>
    </submittedName>
</protein>
<evidence type="ECO:0000313" key="7">
    <source>
        <dbReference type="Proteomes" id="UP000579153"/>
    </source>
</evidence>
<dbReference type="EMBL" id="JACHMB010000001">
    <property type="protein sequence ID" value="MBB5776315.1"/>
    <property type="molecule type" value="Genomic_DNA"/>
</dbReference>
<dbReference type="InterPro" id="IPR028082">
    <property type="entry name" value="Peripla_BP_I"/>
</dbReference>
<dbReference type="Gene3D" id="1.10.260.40">
    <property type="entry name" value="lambda repressor-like DNA-binding domains"/>
    <property type="match status" value="1"/>
</dbReference>
<dbReference type="GO" id="GO:0000976">
    <property type="term" value="F:transcription cis-regulatory region binding"/>
    <property type="evidence" value="ECO:0007669"/>
    <property type="project" value="TreeGrafter"/>
</dbReference>
<reference evidence="6 7" key="1">
    <citation type="submission" date="2020-08" db="EMBL/GenBank/DDBJ databases">
        <title>Sequencing the genomes of 1000 actinobacteria strains.</title>
        <authorList>
            <person name="Klenk H.-P."/>
        </authorList>
    </citation>
    <scope>NUCLEOTIDE SEQUENCE [LARGE SCALE GENOMIC DNA]</scope>
    <source>
        <strain evidence="6 7">DSM 45507</strain>
    </source>
</reference>
<evidence type="ECO:0000313" key="6">
    <source>
        <dbReference type="EMBL" id="MBB5776315.1"/>
    </source>
</evidence>
<dbReference type="GO" id="GO:0003700">
    <property type="term" value="F:DNA-binding transcription factor activity"/>
    <property type="evidence" value="ECO:0007669"/>
    <property type="project" value="TreeGrafter"/>
</dbReference>
<dbReference type="Pfam" id="PF13377">
    <property type="entry name" value="Peripla_BP_3"/>
    <property type="match status" value="1"/>
</dbReference>
<keyword evidence="7" id="KW-1185">Reference proteome</keyword>
<dbReference type="PROSITE" id="PS50943">
    <property type="entry name" value="HTH_CROC1"/>
    <property type="match status" value="1"/>
</dbReference>
<dbReference type="Gene3D" id="3.40.50.2300">
    <property type="match status" value="2"/>
</dbReference>
<dbReference type="RefSeq" id="WP_313044113.1">
    <property type="nucleotide sequence ID" value="NZ_JACHMB010000001.1"/>
</dbReference>
<dbReference type="PROSITE" id="PS00356">
    <property type="entry name" value="HTH_LACI_1"/>
    <property type="match status" value="1"/>
</dbReference>
<dbReference type="InterPro" id="IPR010982">
    <property type="entry name" value="Lambda_DNA-bd_dom_sf"/>
</dbReference>
<dbReference type="Proteomes" id="UP000579153">
    <property type="component" value="Unassembled WGS sequence"/>
</dbReference>
<proteinExistence type="predicted"/>
<dbReference type="InterPro" id="IPR046335">
    <property type="entry name" value="LacI/GalR-like_sensor"/>
</dbReference>
<feature type="domain" description="HTH cro/C1-type" evidence="5">
    <location>
        <begin position="11"/>
        <end position="40"/>
    </location>
</feature>
<dbReference type="PROSITE" id="PS50932">
    <property type="entry name" value="HTH_LACI_2"/>
    <property type="match status" value="1"/>
</dbReference>
<dbReference type="AlphaFoldDB" id="A0A7W9G315"/>
<name>A0A7W9G315_9ACTN</name>
<evidence type="ECO:0000259" key="5">
    <source>
        <dbReference type="PROSITE" id="PS50943"/>
    </source>
</evidence>
<feature type="domain" description="HTH lacI-type" evidence="4">
    <location>
        <begin position="10"/>
        <end position="67"/>
    </location>
</feature>
<dbReference type="SUPFAM" id="SSF53822">
    <property type="entry name" value="Periplasmic binding protein-like I"/>
    <property type="match status" value="1"/>
</dbReference>
<dbReference type="Pfam" id="PF00356">
    <property type="entry name" value="LacI"/>
    <property type="match status" value="1"/>
</dbReference>
<evidence type="ECO:0000256" key="1">
    <source>
        <dbReference type="ARBA" id="ARBA00023015"/>
    </source>
</evidence>
<evidence type="ECO:0000256" key="2">
    <source>
        <dbReference type="ARBA" id="ARBA00023125"/>
    </source>
</evidence>
<sequence length="345" mass="37330">MDDITTERRSTMADIAAKAGVSVSTVSKVLHGRSDVSAKTRGKVQRLLGQHGYTLPGRHEHPGGLIEFVINELDNPWAVELIRGAEEALQAEGMGLVVSAVHKRSNLARQWLDDLGTRGSLGAILVISELSADQERELRRLGIPFVVVQPSVDEGPDVPSVGSTSWNGGFTATRHLIELGHRRIAMITGPAHRLTSRARLDGYRAALDQVGIEVDPALIRHGDYSHEPAYHHAVELLDLPDRPTAVFAGNDIQALATYRAAHARGLRVPEDLSVVGFDDLSFAQWIAPTLTTVRQPLANMAAMAARMLIQLINGQEPDTPRVELATSLVVRESTAPAPADPGRAR</sequence>
<dbReference type="InterPro" id="IPR000843">
    <property type="entry name" value="HTH_LacI"/>
</dbReference>
<dbReference type="PANTHER" id="PTHR30146:SF153">
    <property type="entry name" value="LACTOSE OPERON REPRESSOR"/>
    <property type="match status" value="1"/>
</dbReference>
<dbReference type="SUPFAM" id="SSF47413">
    <property type="entry name" value="lambda repressor-like DNA-binding domains"/>
    <property type="match status" value="1"/>
</dbReference>
<comment type="caution">
    <text evidence="6">The sequence shown here is derived from an EMBL/GenBank/DDBJ whole genome shotgun (WGS) entry which is preliminary data.</text>
</comment>
<keyword evidence="3" id="KW-0804">Transcription</keyword>